<feature type="transmembrane region" description="Helical" evidence="8">
    <location>
        <begin position="117"/>
        <end position="137"/>
    </location>
</feature>
<accession>A0A0E2H9J8</accession>
<feature type="transmembrane region" description="Helical" evidence="8">
    <location>
        <begin position="210"/>
        <end position="232"/>
    </location>
</feature>
<evidence type="ECO:0000256" key="7">
    <source>
        <dbReference type="ARBA" id="ARBA00023136"/>
    </source>
</evidence>
<dbReference type="RefSeq" id="WP_002588201.1">
    <property type="nucleotide sequence ID" value="NZ_KB851022.1"/>
</dbReference>
<dbReference type="Proteomes" id="UP000013085">
    <property type="component" value="Unassembled WGS sequence"/>
</dbReference>
<evidence type="ECO:0000256" key="5">
    <source>
        <dbReference type="ARBA" id="ARBA00022692"/>
    </source>
</evidence>
<protein>
    <recommendedName>
        <fullName evidence="11">Ribose ABC transporter permease</fullName>
    </recommendedName>
</protein>
<dbReference type="GO" id="GO:0022857">
    <property type="term" value="F:transmembrane transporter activity"/>
    <property type="evidence" value="ECO:0007669"/>
    <property type="project" value="InterPro"/>
</dbReference>
<evidence type="ECO:0000256" key="8">
    <source>
        <dbReference type="SAM" id="Phobius"/>
    </source>
</evidence>
<dbReference type="PANTHER" id="PTHR32196">
    <property type="entry name" value="ABC TRANSPORTER PERMEASE PROTEIN YPHD-RELATED-RELATED"/>
    <property type="match status" value="1"/>
</dbReference>
<dbReference type="GeneID" id="57961619"/>
<feature type="transmembrane region" description="Helical" evidence="8">
    <location>
        <begin position="293"/>
        <end position="311"/>
    </location>
</feature>
<keyword evidence="7 8" id="KW-0472">Membrane</keyword>
<evidence type="ECO:0000313" key="9">
    <source>
        <dbReference type="EMBL" id="ENZ13356.1"/>
    </source>
</evidence>
<comment type="caution">
    <text evidence="9">The sequence shown here is derived from an EMBL/GenBank/DDBJ whole genome shotgun (WGS) entry which is preliminary data.</text>
</comment>
<evidence type="ECO:0008006" key="11">
    <source>
        <dbReference type="Google" id="ProtNLM"/>
    </source>
</evidence>
<dbReference type="Pfam" id="PF02653">
    <property type="entry name" value="BPD_transp_2"/>
    <property type="match status" value="1"/>
</dbReference>
<dbReference type="AlphaFoldDB" id="A0A0E2H9J8"/>
<feature type="transmembrane region" description="Helical" evidence="8">
    <location>
        <begin position="158"/>
        <end position="180"/>
    </location>
</feature>
<keyword evidence="2" id="KW-0813">Transport</keyword>
<dbReference type="EMBL" id="AGYR01000033">
    <property type="protein sequence ID" value="ENZ13356.1"/>
    <property type="molecule type" value="Genomic_DNA"/>
</dbReference>
<dbReference type="PANTHER" id="PTHR32196:SF21">
    <property type="entry name" value="ABC TRANSPORTER PERMEASE PROTEIN YPHD-RELATED"/>
    <property type="match status" value="1"/>
</dbReference>
<dbReference type="InterPro" id="IPR001851">
    <property type="entry name" value="ABC_transp_permease"/>
</dbReference>
<reference evidence="9 10" key="1">
    <citation type="submission" date="2013-01" db="EMBL/GenBank/DDBJ databases">
        <title>The Genome Sequence of Clostridium clostridioforme 90A8.</title>
        <authorList>
            <consortium name="The Broad Institute Genome Sequencing Platform"/>
            <person name="Earl A."/>
            <person name="Ward D."/>
            <person name="Feldgarden M."/>
            <person name="Gevers D."/>
            <person name="Courvalin P."/>
            <person name="Lambert T."/>
            <person name="Walker B."/>
            <person name="Young S.K."/>
            <person name="Zeng Q."/>
            <person name="Gargeya S."/>
            <person name="Fitzgerald M."/>
            <person name="Haas B."/>
            <person name="Abouelleil A."/>
            <person name="Alvarado L."/>
            <person name="Arachchi H.M."/>
            <person name="Berlin A.M."/>
            <person name="Chapman S.B."/>
            <person name="Dewar J."/>
            <person name="Goldberg J."/>
            <person name="Griggs A."/>
            <person name="Gujja S."/>
            <person name="Hansen M."/>
            <person name="Howarth C."/>
            <person name="Imamovic A."/>
            <person name="Larimer J."/>
            <person name="McCowan C."/>
            <person name="Murphy C."/>
            <person name="Neiman D."/>
            <person name="Pearson M."/>
            <person name="Priest M."/>
            <person name="Roberts A."/>
            <person name="Saif S."/>
            <person name="Shea T."/>
            <person name="Sisk P."/>
            <person name="Sykes S."/>
            <person name="Wortman J."/>
            <person name="Nusbaum C."/>
            <person name="Birren B."/>
        </authorList>
    </citation>
    <scope>NUCLEOTIDE SEQUENCE [LARGE SCALE GENOMIC DNA]</scope>
    <source>
        <strain evidence="9 10">90A8</strain>
    </source>
</reference>
<feature type="transmembrane region" description="Helical" evidence="8">
    <location>
        <begin position="91"/>
        <end position="111"/>
    </location>
</feature>
<evidence type="ECO:0000256" key="6">
    <source>
        <dbReference type="ARBA" id="ARBA00022989"/>
    </source>
</evidence>
<keyword evidence="6 8" id="KW-1133">Transmembrane helix</keyword>
<evidence type="ECO:0000256" key="4">
    <source>
        <dbReference type="ARBA" id="ARBA00022519"/>
    </source>
</evidence>
<keyword evidence="3" id="KW-1003">Cell membrane</keyword>
<sequence length="318" mass="33839">MAKKWMSKYSQQLFLLAVLFIIFAVLAGKSEYFLTWKNMRNILEAASYRMVLAVGMTFVISSGVMDLSAGSIVSLCGVLTALALHGGMGIWASVLTGIAAGGLMGALNGVLIHCTGINFFVLTLASSGMLRGISLMITDGKPITKFGKEFMQLGIGRIGEFQVPVLFALALILLSFPLMFHVKWGNYVRALGGSESALKRSGVRTGFYRISVHMLLGITAAVTAVIITARLNSAEPNAGMNMELDAITAVIMGGTPIRGGNASIAGTVLAVLILGSIRNGLTLLSVSSDFQQWITGFLLLASVLISEIRVWNIKALTK</sequence>
<evidence type="ECO:0000256" key="1">
    <source>
        <dbReference type="ARBA" id="ARBA00004651"/>
    </source>
</evidence>
<dbReference type="PATRIC" id="fig|999408.3.peg.3092"/>
<keyword evidence="5 8" id="KW-0812">Transmembrane</keyword>
<proteinExistence type="predicted"/>
<evidence type="ECO:0000256" key="3">
    <source>
        <dbReference type="ARBA" id="ARBA00022475"/>
    </source>
</evidence>
<evidence type="ECO:0000313" key="10">
    <source>
        <dbReference type="Proteomes" id="UP000013085"/>
    </source>
</evidence>
<dbReference type="GO" id="GO:0005886">
    <property type="term" value="C:plasma membrane"/>
    <property type="evidence" value="ECO:0007669"/>
    <property type="project" value="UniProtKB-SubCell"/>
</dbReference>
<keyword evidence="4" id="KW-0997">Cell inner membrane</keyword>
<dbReference type="CDD" id="cd06579">
    <property type="entry name" value="TM_PBP1_transp_AraH_like"/>
    <property type="match status" value="1"/>
</dbReference>
<comment type="subcellular location">
    <subcellularLocation>
        <location evidence="1">Cell membrane</location>
        <topology evidence="1">Multi-pass membrane protein</topology>
    </subcellularLocation>
</comment>
<evidence type="ECO:0000256" key="2">
    <source>
        <dbReference type="ARBA" id="ARBA00022448"/>
    </source>
</evidence>
<feature type="transmembrane region" description="Helical" evidence="8">
    <location>
        <begin position="51"/>
        <end position="84"/>
    </location>
</feature>
<name>A0A0E2H9J8_9FIRM</name>
<organism evidence="9 10">
    <name type="scientific">[Clostridium] clostridioforme 90A8</name>
    <dbReference type="NCBI Taxonomy" id="999408"/>
    <lineage>
        <taxon>Bacteria</taxon>
        <taxon>Bacillati</taxon>
        <taxon>Bacillota</taxon>
        <taxon>Clostridia</taxon>
        <taxon>Lachnospirales</taxon>
        <taxon>Lachnospiraceae</taxon>
        <taxon>Enterocloster</taxon>
    </lineage>
</organism>
<dbReference type="HOGENOM" id="CLU_028880_2_2_9"/>
<gene>
    <name evidence="9" type="ORF">HMPREF1090_02861</name>
</gene>